<sequence>MLYTGDAIEQSGGNYWEYLAAVAAFAFFVAFPGKKVGDSFAIYLLILWLGLAGLFVLTCIEQDVPDNITIDIVLKSGYFIFGCVCLVVSWVVSGLLMPFVSANIDEIVSRSMRFRNSNVDLFEFKWKYLIALFLDISRAIFGNVAMLVFIIKLS</sequence>
<evidence type="ECO:0000256" key="1">
    <source>
        <dbReference type="SAM" id="Phobius"/>
    </source>
</evidence>
<comment type="caution">
    <text evidence="2">The sequence shown here is derived from an EMBL/GenBank/DDBJ whole genome shotgun (WGS) entry which is preliminary data.</text>
</comment>
<proteinExistence type="predicted"/>
<feature type="transmembrane region" description="Helical" evidence="1">
    <location>
        <begin position="78"/>
        <end position="105"/>
    </location>
</feature>
<accession>A0A9D9IVG2</accession>
<keyword evidence="1" id="KW-0812">Transmembrane</keyword>
<name>A0A9D9IVG2_9BACT</name>
<evidence type="ECO:0000313" key="3">
    <source>
        <dbReference type="Proteomes" id="UP000823771"/>
    </source>
</evidence>
<keyword evidence="1" id="KW-0472">Membrane</keyword>
<protein>
    <submittedName>
        <fullName evidence="2">Uncharacterized protein</fullName>
    </submittedName>
</protein>
<evidence type="ECO:0000313" key="2">
    <source>
        <dbReference type="EMBL" id="MBO8478781.1"/>
    </source>
</evidence>
<organism evidence="2 3">
    <name type="scientific">Candidatus Cryptobacteroides excrementipullorum</name>
    <dbReference type="NCBI Taxonomy" id="2840761"/>
    <lineage>
        <taxon>Bacteria</taxon>
        <taxon>Pseudomonadati</taxon>
        <taxon>Bacteroidota</taxon>
        <taxon>Bacteroidia</taxon>
        <taxon>Bacteroidales</taxon>
        <taxon>Candidatus Cryptobacteroides</taxon>
    </lineage>
</organism>
<reference evidence="2" key="1">
    <citation type="submission" date="2020-10" db="EMBL/GenBank/DDBJ databases">
        <authorList>
            <person name="Gilroy R."/>
        </authorList>
    </citation>
    <scope>NUCLEOTIDE SEQUENCE</scope>
    <source>
        <strain evidence="2">2478</strain>
    </source>
</reference>
<gene>
    <name evidence="2" type="ORF">IAB80_07840</name>
</gene>
<feature type="transmembrane region" description="Helical" evidence="1">
    <location>
        <begin position="126"/>
        <end position="151"/>
    </location>
</feature>
<dbReference type="Proteomes" id="UP000823771">
    <property type="component" value="Unassembled WGS sequence"/>
</dbReference>
<reference evidence="2" key="2">
    <citation type="journal article" date="2021" name="PeerJ">
        <title>Extensive microbial diversity within the chicken gut microbiome revealed by metagenomics and culture.</title>
        <authorList>
            <person name="Gilroy R."/>
            <person name="Ravi A."/>
            <person name="Getino M."/>
            <person name="Pursley I."/>
            <person name="Horton D.L."/>
            <person name="Alikhan N.F."/>
            <person name="Baker D."/>
            <person name="Gharbi K."/>
            <person name="Hall N."/>
            <person name="Watson M."/>
            <person name="Adriaenssens E.M."/>
            <person name="Foster-Nyarko E."/>
            <person name="Jarju S."/>
            <person name="Secka A."/>
            <person name="Antonio M."/>
            <person name="Oren A."/>
            <person name="Chaudhuri R.R."/>
            <person name="La Ragione R."/>
            <person name="Hildebrand F."/>
            <person name="Pallen M.J."/>
        </authorList>
    </citation>
    <scope>NUCLEOTIDE SEQUENCE</scope>
    <source>
        <strain evidence="2">2478</strain>
    </source>
</reference>
<feature type="transmembrane region" description="Helical" evidence="1">
    <location>
        <begin position="40"/>
        <end position="58"/>
    </location>
</feature>
<dbReference type="EMBL" id="JADILZ010000073">
    <property type="protein sequence ID" value="MBO8478781.1"/>
    <property type="molecule type" value="Genomic_DNA"/>
</dbReference>
<feature type="transmembrane region" description="Helical" evidence="1">
    <location>
        <begin position="15"/>
        <end position="33"/>
    </location>
</feature>
<dbReference type="AlphaFoldDB" id="A0A9D9IVG2"/>
<keyword evidence="1" id="KW-1133">Transmembrane helix</keyword>